<gene>
    <name evidence="1" type="ORF">DHETER_LOCUS9991</name>
</gene>
<organism evidence="1 2">
    <name type="scientific">Dentiscutata heterogama</name>
    <dbReference type="NCBI Taxonomy" id="1316150"/>
    <lineage>
        <taxon>Eukaryota</taxon>
        <taxon>Fungi</taxon>
        <taxon>Fungi incertae sedis</taxon>
        <taxon>Mucoromycota</taxon>
        <taxon>Glomeromycotina</taxon>
        <taxon>Glomeromycetes</taxon>
        <taxon>Diversisporales</taxon>
        <taxon>Gigasporaceae</taxon>
        <taxon>Dentiscutata</taxon>
    </lineage>
</organism>
<comment type="caution">
    <text evidence="1">The sequence shown here is derived from an EMBL/GenBank/DDBJ whole genome shotgun (WGS) entry which is preliminary data.</text>
</comment>
<sequence length="164" mass="19445">NHCISYKLALAGNNAAKQVDKFKQYEKIVHNIYSYFSRSSEHMMHLQIIEENIDEVELSWGTYLCKYMNKQNIITEELPIIITKFAYTAIESLEKRFLNQIQVNAFYIFDPMSLPTKKSELQKYGKNEIEILIVEYIFSQQNLIKTKLQNSYQEWSKLDVELNN</sequence>
<dbReference type="EMBL" id="CAJVPU010018569">
    <property type="protein sequence ID" value="CAG8666581.1"/>
    <property type="molecule type" value="Genomic_DNA"/>
</dbReference>
<evidence type="ECO:0000313" key="1">
    <source>
        <dbReference type="EMBL" id="CAG8666581.1"/>
    </source>
</evidence>
<proteinExistence type="predicted"/>
<dbReference type="Proteomes" id="UP000789702">
    <property type="component" value="Unassembled WGS sequence"/>
</dbReference>
<protein>
    <submittedName>
        <fullName evidence="1">7917_t:CDS:1</fullName>
    </submittedName>
</protein>
<evidence type="ECO:0000313" key="2">
    <source>
        <dbReference type="Proteomes" id="UP000789702"/>
    </source>
</evidence>
<feature type="non-terminal residue" evidence="1">
    <location>
        <position position="1"/>
    </location>
</feature>
<accession>A0ACA9NNP3</accession>
<name>A0ACA9NNP3_9GLOM</name>
<reference evidence="1" key="1">
    <citation type="submission" date="2021-06" db="EMBL/GenBank/DDBJ databases">
        <authorList>
            <person name="Kallberg Y."/>
            <person name="Tangrot J."/>
            <person name="Rosling A."/>
        </authorList>
    </citation>
    <scope>NUCLEOTIDE SEQUENCE</scope>
    <source>
        <strain evidence="1">IL203A</strain>
    </source>
</reference>
<keyword evidence="2" id="KW-1185">Reference proteome</keyword>